<proteinExistence type="inferred from homology"/>
<dbReference type="PANTHER" id="PTHR48249">
    <property type="entry name" value="MEDIATOR OF RNA POLYMERASE II TRANSCRIPTION SUBUNIT 13"/>
    <property type="match status" value="1"/>
</dbReference>
<evidence type="ECO:0000256" key="4">
    <source>
        <dbReference type="ARBA" id="ARBA00022491"/>
    </source>
</evidence>
<evidence type="ECO:0000256" key="1">
    <source>
        <dbReference type="ARBA" id="ARBA00004123"/>
    </source>
</evidence>
<keyword evidence="17" id="KW-1185">Reference proteome</keyword>
<feature type="region of interest" description="Disordered" evidence="12">
    <location>
        <begin position="1376"/>
        <end position="1430"/>
    </location>
</feature>
<evidence type="ECO:0000313" key="17">
    <source>
        <dbReference type="Proteomes" id="UP000001881"/>
    </source>
</evidence>
<keyword evidence="4 11" id="KW-0678">Repressor</keyword>
<evidence type="ECO:0000256" key="12">
    <source>
        <dbReference type="SAM" id="MobiDB-lite"/>
    </source>
</evidence>
<feature type="compositionally biased region" description="Polar residues" evidence="12">
    <location>
        <begin position="673"/>
        <end position="698"/>
    </location>
</feature>
<dbReference type="Pfam" id="PF11597">
    <property type="entry name" value="Med13_N"/>
    <property type="match status" value="1"/>
</dbReference>
<keyword evidence="8 11" id="KW-0539">Nucleus</keyword>
<feature type="compositionally biased region" description="Low complexity" evidence="12">
    <location>
        <begin position="1404"/>
        <end position="1430"/>
    </location>
</feature>
<evidence type="ECO:0000259" key="14">
    <source>
        <dbReference type="Pfam" id="PF11597"/>
    </source>
</evidence>
<dbReference type="PANTHER" id="PTHR48249:SF3">
    <property type="entry name" value="MEDIATOR OF RNA POLYMERASE II TRANSCRIPTION SUBUNIT 13"/>
    <property type="match status" value="1"/>
</dbReference>
<dbReference type="InParanoid" id="F7W650"/>
<evidence type="ECO:0000256" key="11">
    <source>
        <dbReference type="RuleBase" id="RU364134"/>
    </source>
</evidence>
<comment type="subunit">
    <text evidence="11">Component of the SRB8-11 complex, which itself associates with the Mediator complex.</text>
</comment>
<feature type="domain" description="MID" evidence="15">
    <location>
        <begin position="1043"/>
        <end position="1212"/>
    </location>
</feature>
<keyword evidence="5 11" id="KW-0805">Transcription regulation</keyword>
<dbReference type="Proteomes" id="UP000001881">
    <property type="component" value="Unassembled WGS sequence"/>
</dbReference>
<dbReference type="GO" id="GO:0003713">
    <property type="term" value="F:transcription coactivator activity"/>
    <property type="evidence" value="ECO:0007669"/>
    <property type="project" value="TreeGrafter"/>
</dbReference>
<evidence type="ECO:0000256" key="10">
    <source>
        <dbReference type="ARBA" id="ARBA00032008"/>
    </source>
</evidence>
<evidence type="ECO:0000256" key="2">
    <source>
        <dbReference type="ARBA" id="ARBA00009354"/>
    </source>
</evidence>
<feature type="region of interest" description="Disordered" evidence="12">
    <location>
        <begin position="802"/>
        <end position="836"/>
    </location>
</feature>
<evidence type="ECO:0000259" key="13">
    <source>
        <dbReference type="Pfam" id="PF06333"/>
    </source>
</evidence>
<dbReference type="eggNOG" id="ENOG502QQJC">
    <property type="taxonomic scope" value="Eukaryota"/>
</dbReference>
<reference evidence="16 17" key="1">
    <citation type="journal article" date="2010" name="PLoS Genet.">
        <title>De novo assembly of a 40 Mb eukaryotic genome from short sequence reads: Sordaria macrospora, a model organism for fungal morphogenesis.</title>
        <authorList>
            <person name="Nowrousian M."/>
            <person name="Stajich J."/>
            <person name="Chu M."/>
            <person name="Engh I."/>
            <person name="Espagne E."/>
            <person name="Halliday K."/>
            <person name="Kamerewerd J."/>
            <person name="Kempken F."/>
            <person name="Knab B."/>
            <person name="Kuo H.C."/>
            <person name="Osiewacz H.D."/>
            <person name="Poeggeler S."/>
            <person name="Read N."/>
            <person name="Seiler S."/>
            <person name="Smith K."/>
            <person name="Zickler D."/>
            <person name="Kueck U."/>
            <person name="Freitag M."/>
        </authorList>
    </citation>
    <scope>NUCLEOTIDE SEQUENCE [LARGE SCALE GENOMIC DNA]</scope>
    <source>
        <strain evidence="17">ATCC MYA-333 / DSM 997 / K(L3346) / K-hell</strain>
        <tissue evidence="16">Mycelium</tissue>
    </source>
</reference>
<dbReference type="GO" id="GO:0016592">
    <property type="term" value="C:mediator complex"/>
    <property type="evidence" value="ECO:0007669"/>
    <property type="project" value="InterPro"/>
</dbReference>
<evidence type="ECO:0000313" key="16">
    <source>
        <dbReference type="EMBL" id="CCC12988.1"/>
    </source>
</evidence>
<name>F7W650_SORMK</name>
<dbReference type="InterPro" id="IPR041285">
    <property type="entry name" value="MID_MedPIWI"/>
</dbReference>
<dbReference type="InterPro" id="IPR021643">
    <property type="entry name" value="Mediator_Med13_N"/>
</dbReference>
<evidence type="ECO:0000259" key="15">
    <source>
        <dbReference type="Pfam" id="PF18296"/>
    </source>
</evidence>
<dbReference type="OrthoDB" id="103819at2759"/>
<evidence type="ECO:0000256" key="7">
    <source>
        <dbReference type="ARBA" id="ARBA00023163"/>
    </source>
</evidence>
<feature type="domain" description="Mediator complex subunit Med13 N-terminal" evidence="14">
    <location>
        <begin position="22"/>
        <end position="405"/>
    </location>
</feature>
<keyword evidence="7 11" id="KW-0804">Transcription</keyword>
<comment type="caution">
    <text evidence="16">The sequence shown here is derived from an EMBL/GenBank/DDBJ whole genome shotgun (WGS) entry which is preliminary data.</text>
</comment>
<comment type="similarity">
    <text evidence="2 11">Belongs to the Mediator complex subunit 13 family.</text>
</comment>
<evidence type="ECO:0000256" key="3">
    <source>
        <dbReference type="ARBA" id="ARBA00019618"/>
    </source>
</evidence>
<feature type="domain" description="Mediator complex subunit Med13 C-terminal" evidence="13">
    <location>
        <begin position="1220"/>
        <end position="1542"/>
    </location>
</feature>
<dbReference type="OMA" id="DRCTLFG"/>
<dbReference type="Pfam" id="PF06333">
    <property type="entry name" value="Med13_C"/>
    <property type="match status" value="1"/>
</dbReference>
<evidence type="ECO:0000256" key="9">
    <source>
        <dbReference type="ARBA" id="ARBA00025661"/>
    </source>
</evidence>
<evidence type="ECO:0000256" key="5">
    <source>
        <dbReference type="ARBA" id="ARBA00023015"/>
    </source>
</evidence>
<dbReference type="InterPro" id="IPR009401">
    <property type="entry name" value="Med13_C"/>
</dbReference>
<dbReference type="HOGENOM" id="CLU_002210_0_0_1"/>
<protein>
    <recommendedName>
        <fullName evidence="3 11">Mediator of RNA polymerase II transcription subunit 13</fullName>
    </recommendedName>
    <alternativeName>
        <fullName evidence="10 11">Mediator complex subunit 13</fullName>
    </alternativeName>
</protein>
<comment type="function">
    <text evidence="9 11">Component of the SRB8-11 complex. The SRB8-11 complex is a regulatory module of the Mediator complex which is itself involved in regulation of basal and activated RNA polymerase II-dependent transcription. The SRB8-11 complex may be involved in the transcriptional repression of a subset of genes regulated by Mediator. It may inhibit the association of the Mediator complex with RNA polymerase II to form the holoenzyme complex.</text>
</comment>
<dbReference type="STRING" id="771870.F7W650"/>
<dbReference type="EMBL" id="CABT02000033">
    <property type="protein sequence ID" value="CCC12988.1"/>
    <property type="molecule type" value="Genomic_DNA"/>
</dbReference>
<accession>F7W650</accession>
<feature type="region of interest" description="Disordered" evidence="12">
    <location>
        <begin position="132"/>
        <end position="153"/>
    </location>
</feature>
<dbReference type="GO" id="GO:0045944">
    <property type="term" value="P:positive regulation of transcription by RNA polymerase II"/>
    <property type="evidence" value="ECO:0007669"/>
    <property type="project" value="TreeGrafter"/>
</dbReference>
<sequence>MDTGDYDTNTLLIVCWPAFSSDRPPSLLTRLSLQNNLSAIAFRVYEPVAANTASYTFQPQVVEDALRRDGHLVHVDTTRRCIWVFYLTTKDGSSLGPEERGLTAKMEVCGYSLGLSGEGSFEPSSLFRSRQLGTNSLNTPNSSSSAGSAVDPTFRNPQASAFPTAAGGAMAGAPAVDNKAASHIMLDSDRFAHVPIKEKYDFFITATLASLSSSLCHTIGAIPLDHRSILLPNQAYYLDEFIIGPKPHNSALGTFRVYLTSTGTLVISLSVSLLEGLASFAELARSNMLPSNPVVLAAPLGAFGSMMNPVDGDLYGLDSGYGQSPDTQISRLRPDPTDRLSQWKATCCKVLQMRGISPSLINGCSWFNVHFLQRKPYEHRQDAKRAPLMHPPQIAPWPSVLCFRKPRIDVGADKRSSKALAASTSDSLDPVDDARQWCQGFPEREETIAKRKKEKDEREVLAAVSRSIADADSNNNQINAASPMALRRPSNGGAITASSAMYPTPPDGIQPLGMASSVETGFAASPANQPQLNSMGGIDIVLQNNAPHVQNFGNGWESGEIKREQQAGNLLEGDNMFGDLGEDMFEGNELTDADFNFFDEQLNEQPEGVEMNLATIPEMGTAMDLSADTGQPTNSAPQTSDRVEQYKTIPQPAPPEFTKPELKHARSTLAEGSRQQANQESFNRNSTIGIKRQSSPFNRETVYKRIKASLRPPPKPRSPSTASSQRRRSIFEKVDFDPSLSLVNKKYTENGPFNYMVPAVQEMQKTRLELRNPLVTRVEKPPKEPPSNFGALLARIAHGIGGGSTGREEIASETDDSSWASDRDDSSDESDYAPSLAKSGISRRRLDDDVLSTAASFKDLENVVADTPAYGSIDLARLSHPEVPEFSIAKYFADPEPARLHVSCSDMDFITIAQILTEQVATGSLQVAPKILNRKPQEVRKTLAKAVRYSMQGLRKALPRSLADAVECSLKPFADVQDVPLIALAQPQRIQAKPMGQEMTTRNIYPITTPHIEIRRYETPFSMLPTAISFWESLGLSPAKGTKDIVSVCVFPNIDGIRDSASAFLQRIRSVYESLKLGTFDILPAVMELEDGLLAYMSTPQPAVRDEWSISPFDGPMSCLADALMSVQMTDKNYVVFFVYPDDRPSSVVETCAAFHDLYERYKRCMADNRKPITNELVLQLVPLGSIASETTVTVMSPFDYIKLCLETYDRCTLFGGPMPAPAIVLEPQVLRAIDFKLNTNPSPNLLQENSCMHVAYAQSVDERWITAAWTDYRGTRQMTTSYCLGRRDRPLTRSIIEIIQQIWETTMDHIHFARVHWRVVVTKCSPMEQQEIEFWANLQQSESYANVSLTLLTVDTNPSLQLIPPAQRIQIPSAALSSNSPASTPQASVLSPDQGGLGPPTPIGTGPSSSTNAANDNTTNNNTTDSDADSTLVDQLDMTWAVIAAHRLNNSTSLTELNHALASGYLVKRGGLKLEDVPVTMEVNVIHCEGTNIPQPHQYPRVYEILLKEMLSHFRGLGTLARARGVVDRETDVRPWHIAAAEKAVRALYLLM</sequence>
<organism evidence="16 17">
    <name type="scientific">Sordaria macrospora (strain ATCC MYA-333 / DSM 997 / K(L3346) / K-hell)</name>
    <dbReference type="NCBI Taxonomy" id="771870"/>
    <lineage>
        <taxon>Eukaryota</taxon>
        <taxon>Fungi</taxon>
        <taxon>Dikarya</taxon>
        <taxon>Ascomycota</taxon>
        <taxon>Pezizomycotina</taxon>
        <taxon>Sordariomycetes</taxon>
        <taxon>Sordariomycetidae</taxon>
        <taxon>Sordariales</taxon>
        <taxon>Sordariaceae</taxon>
        <taxon>Sordaria</taxon>
    </lineage>
</organism>
<comment type="subcellular location">
    <subcellularLocation>
        <location evidence="1 11">Nucleus</location>
    </subcellularLocation>
</comment>
<dbReference type="Pfam" id="PF18296">
    <property type="entry name" value="MID_MedPIWI"/>
    <property type="match status" value="1"/>
</dbReference>
<feature type="region of interest" description="Disordered" evidence="12">
    <location>
        <begin position="649"/>
        <end position="730"/>
    </location>
</feature>
<feature type="compositionally biased region" description="Low complexity" evidence="12">
    <location>
        <begin position="1376"/>
        <end position="1386"/>
    </location>
</feature>
<gene>
    <name evidence="16" type="ORF">SMAC_06131</name>
</gene>
<feature type="compositionally biased region" description="Low complexity" evidence="12">
    <location>
        <begin position="132"/>
        <end position="149"/>
    </location>
</feature>
<dbReference type="InterPro" id="IPR051139">
    <property type="entry name" value="Mediator_complx_sub13"/>
</dbReference>
<keyword evidence="6 11" id="KW-0010">Activator</keyword>
<evidence type="ECO:0000256" key="6">
    <source>
        <dbReference type="ARBA" id="ARBA00023159"/>
    </source>
</evidence>
<dbReference type="VEuPathDB" id="FungiDB:SMAC_06131"/>
<evidence type="ECO:0000256" key="8">
    <source>
        <dbReference type="ARBA" id="ARBA00023242"/>
    </source>
</evidence>